<dbReference type="InterPro" id="IPR041698">
    <property type="entry name" value="Methyltransf_25"/>
</dbReference>
<dbReference type="EMBL" id="MU003776">
    <property type="protein sequence ID" value="KAF2723470.1"/>
    <property type="molecule type" value="Genomic_DNA"/>
</dbReference>
<keyword evidence="2" id="KW-0808">Transferase</keyword>
<dbReference type="PANTHER" id="PTHR44942:SF10">
    <property type="entry name" value="METHYLTRANSFERASE TYPE 11 DOMAIN-CONTAINING PROTEIN"/>
    <property type="match status" value="1"/>
</dbReference>
<dbReference type="AlphaFoldDB" id="A0A9P4QC43"/>
<dbReference type="Proteomes" id="UP000799441">
    <property type="component" value="Unassembled WGS sequence"/>
</dbReference>
<dbReference type="InterPro" id="IPR051052">
    <property type="entry name" value="Diverse_substrate_MTase"/>
</dbReference>
<sequence>MTSKDTTFLSFTPEQAAQYARGRGGSYPESLYQAIFDYHAGDAGLVYDIGTGPGKVVVDLLPRFRYAYGCDTSPQMIEQAKRDSDESQTSKRTHFMVAGDVNCADALPTEAVGQVDVMTVAMAAHWFSLPEFYAQAAKALKPGGTLAMWTCSELFCHPSEPNHEKIQEILYGLERGMLKPHDTPGNILSRNAYEGIGLPWTLSPAISGFDEASFTRRDWDRHGVPSAAPLADGTPGPFLFGEVETLDHLEKGLAAASMVVRWRKANPEKAGTEQDAVRMTIARLREALGGRESFNCAPSSSLLLMRKR</sequence>
<name>A0A9P4QC43_9PEZI</name>
<organism evidence="2 3">
    <name type="scientific">Polychaeton citri CBS 116435</name>
    <dbReference type="NCBI Taxonomy" id="1314669"/>
    <lineage>
        <taxon>Eukaryota</taxon>
        <taxon>Fungi</taxon>
        <taxon>Dikarya</taxon>
        <taxon>Ascomycota</taxon>
        <taxon>Pezizomycotina</taxon>
        <taxon>Dothideomycetes</taxon>
        <taxon>Dothideomycetidae</taxon>
        <taxon>Capnodiales</taxon>
        <taxon>Capnodiaceae</taxon>
        <taxon>Polychaeton</taxon>
    </lineage>
</organism>
<evidence type="ECO:0000259" key="1">
    <source>
        <dbReference type="Pfam" id="PF13649"/>
    </source>
</evidence>
<comment type="caution">
    <text evidence="2">The sequence shown here is derived from an EMBL/GenBank/DDBJ whole genome shotgun (WGS) entry which is preliminary data.</text>
</comment>
<dbReference type="GO" id="GO:0008168">
    <property type="term" value="F:methyltransferase activity"/>
    <property type="evidence" value="ECO:0007669"/>
    <property type="project" value="UniProtKB-KW"/>
</dbReference>
<gene>
    <name evidence="2" type="ORF">K431DRAFT_220026</name>
</gene>
<dbReference type="CDD" id="cd02440">
    <property type="entry name" value="AdoMet_MTases"/>
    <property type="match status" value="1"/>
</dbReference>
<proteinExistence type="predicted"/>
<evidence type="ECO:0000313" key="3">
    <source>
        <dbReference type="Proteomes" id="UP000799441"/>
    </source>
</evidence>
<keyword evidence="3" id="KW-1185">Reference proteome</keyword>
<protein>
    <submittedName>
        <fullName evidence="2">S-adenosyl-L-methionine-dependent methyltransferase</fullName>
    </submittedName>
</protein>
<accession>A0A9P4QC43</accession>
<dbReference type="InterPro" id="IPR029063">
    <property type="entry name" value="SAM-dependent_MTases_sf"/>
</dbReference>
<dbReference type="OrthoDB" id="10027013at2759"/>
<dbReference type="Pfam" id="PF13649">
    <property type="entry name" value="Methyltransf_25"/>
    <property type="match status" value="1"/>
</dbReference>
<feature type="domain" description="Methyltransferase" evidence="1">
    <location>
        <begin position="46"/>
        <end position="144"/>
    </location>
</feature>
<dbReference type="GO" id="GO:0032259">
    <property type="term" value="P:methylation"/>
    <property type="evidence" value="ECO:0007669"/>
    <property type="project" value="UniProtKB-KW"/>
</dbReference>
<dbReference type="SUPFAM" id="SSF53335">
    <property type="entry name" value="S-adenosyl-L-methionine-dependent methyltransferases"/>
    <property type="match status" value="1"/>
</dbReference>
<reference evidence="2" key="1">
    <citation type="journal article" date="2020" name="Stud. Mycol.">
        <title>101 Dothideomycetes genomes: a test case for predicting lifestyles and emergence of pathogens.</title>
        <authorList>
            <person name="Haridas S."/>
            <person name="Albert R."/>
            <person name="Binder M."/>
            <person name="Bloem J."/>
            <person name="Labutti K."/>
            <person name="Salamov A."/>
            <person name="Andreopoulos B."/>
            <person name="Baker S."/>
            <person name="Barry K."/>
            <person name="Bills G."/>
            <person name="Bluhm B."/>
            <person name="Cannon C."/>
            <person name="Castanera R."/>
            <person name="Culley D."/>
            <person name="Daum C."/>
            <person name="Ezra D."/>
            <person name="Gonzalez J."/>
            <person name="Henrissat B."/>
            <person name="Kuo A."/>
            <person name="Liang C."/>
            <person name="Lipzen A."/>
            <person name="Lutzoni F."/>
            <person name="Magnuson J."/>
            <person name="Mondo S."/>
            <person name="Nolan M."/>
            <person name="Ohm R."/>
            <person name="Pangilinan J."/>
            <person name="Park H.-J."/>
            <person name="Ramirez L."/>
            <person name="Alfaro M."/>
            <person name="Sun H."/>
            <person name="Tritt A."/>
            <person name="Yoshinaga Y."/>
            <person name="Zwiers L.-H."/>
            <person name="Turgeon B."/>
            <person name="Goodwin S."/>
            <person name="Spatafora J."/>
            <person name="Crous P."/>
            <person name="Grigoriev I."/>
        </authorList>
    </citation>
    <scope>NUCLEOTIDE SEQUENCE</scope>
    <source>
        <strain evidence="2">CBS 116435</strain>
    </source>
</reference>
<dbReference type="PANTHER" id="PTHR44942">
    <property type="entry name" value="METHYLTRANSF_11 DOMAIN-CONTAINING PROTEIN"/>
    <property type="match status" value="1"/>
</dbReference>
<keyword evidence="2" id="KW-0489">Methyltransferase</keyword>
<evidence type="ECO:0000313" key="2">
    <source>
        <dbReference type="EMBL" id="KAF2723470.1"/>
    </source>
</evidence>
<dbReference type="Gene3D" id="3.40.50.150">
    <property type="entry name" value="Vaccinia Virus protein VP39"/>
    <property type="match status" value="1"/>
</dbReference>